<gene>
    <name evidence="12" type="primary">LOC113203962</name>
</gene>
<dbReference type="AlphaFoldDB" id="A0A9C6U749"/>
<dbReference type="Gene3D" id="6.10.140.2220">
    <property type="match status" value="1"/>
</dbReference>
<evidence type="ECO:0000259" key="10">
    <source>
        <dbReference type="PROSITE" id="PS50865"/>
    </source>
</evidence>
<dbReference type="Gene3D" id="3.30.70.330">
    <property type="match status" value="1"/>
</dbReference>
<dbReference type="RefSeq" id="XP_052124807.1">
    <property type="nucleotide sequence ID" value="XM_052268847.1"/>
</dbReference>
<dbReference type="CDD" id="cd23024">
    <property type="entry name" value="zf-HIT_ZNHIT2-3"/>
    <property type="match status" value="1"/>
</dbReference>
<name>A0A9C6U749_FRAOC</name>
<keyword evidence="7" id="KW-0175">Coiled coil</keyword>
<evidence type="ECO:0000259" key="8">
    <source>
        <dbReference type="PROSITE" id="PS50102"/>
    </source>
</evidence>
<dbReference type="OrthoDB" id="10023235at2759"/>
<evidence type="ECO:0000256" key="6">
    <source>
        <dbReference type="PROSITE-ProRule" id="PRU00176"/>
    </source>
</evidence>
<dbReference type="KEGG" id="foc:113203962"/>
<dbReference type="InterPro" id="IPR035437">
    <property type="entry name" value="SNase_OB-fold_sf"/>
</dbReference>
<evidence type="ECO:0000313" key="12">
    <source>
        <dbReference type="RefSeq" id="XP_052124807.1"/>
    </source>
</evidence>
<proteinExistence type="predicted"/>
<evidence type="ECO:0000256" key="1">
    <source>
        <dbReference type="ARBA" id="ARBA00022723"/>
    </source>
</evidence>
<dbReference type="SUPFAM" id="SSF54928">
    <property type="entry name" value="RNA-binding domain, RBD"/>
    <property type="match status" value="1"/>
</dbReference>
<feature type="coiled-coil region" evidence="7">
    <location>
        <begin position="141"/>
        <end position="168"/>
    </location>
</feature>
<evidence type="ECO:0000256" key="3">
    <source>
        <dbReference type="ARBA" id="ARBA00022833"/>
    </source>
</evidence>
<dbReference type="GO" id="GO:0003723">
    <property type="term" value="F:RNA binding"/>
    <property type="evidence" value="ECO:0007669"/>
    <property type="project" value="UniProtKB-UniRule"/>
</dbReference>
<dbReference type="InterPro" id="IPR000504">
    <property type="entry name" value="RRM_dom"/>
</dbReference>
<evidence type="ECO:0000256" key="2">
    <source>
        <dbReference type="ARBA" id="ARBA00022771"/>
    </source>
</evidence>
<protein>
    <submittedName>
        <fullName evidence="12">Uncharacterized protein LOC113203962</fullName>
    </submittedName>
</protein>
<evidence type="ECO:0000259" key="9">
    <source>
        <dbReference type="PROSITE" id="PS50304"/>
    </source>
</evidence>
<reference evidence="12" key="1">
    <citation type="submission" date="2025-08" db="UniProtKB">
        <authorList>
            <consortium name="RefSeq"/>
        </authorList>
    </citation>
    <scope>IDENTIFICATION</scope>
    <source>
        <tissue evidence="12">Whole organism</tissue>
    </source>
</reference>
<evidence type="ECO:0000256" key="5">
    <source>
        <dbReference type="PROSITE-ProRule" id="PRU00134"/>
    </source>
</evidence>
<feature type="domain" description="RRM" evidence="8">
    <location>
        <begin position="69"/>
        <end position="144"/>
    </location>
</feature>
<evidence type="ECO:0000256" key="7">
    <source>
        <dbReference type="SAM" id="Coils"/>
    </source>
</evidence>
<organism evidence="11 12">
    <name type="scientific">Frankliniella occidentalis</name>
    <name type="common">Western flower thrips</name>
    <name type="synonym">Euthrips occidentalis</name>
    <dbReference type="NCBI Taxonomy" id="133901"/>
    <lineage>
        <taxon>Eukaryota</taxon>
        <taxon>Metazoa</taxon>
        <taxon>Ecdysozoa</taxon>
        <taxon>Arthropoda</taxon>
        <taxon>Hexapoda</taxon>
        <taxon>Insecta</taxon>
        <taxon>Pterygota</taxon>
        <taxon>Neoptera</taxon>
        <taxon>Paraneoptera</taxon>
        <taxon>Thysanoptera</taxon>
        <taxon>Terebrantia</taxon>
        <taxon>Thripoidea</taxon>
        <taxon>Thripidae</taxon>
        <taxon>Frankliniella</taxon>
    </lineage>
</organism>
<dbReference type="InterPro" id="IPR050621">
    <property type="entry name" value="Tudor_domain_containing"/>
</dbReference>
<dbReference type="CDD" id="cd20379">
    <property type="entry name" value="Tudor_dTUD-like"/>
    <property type="match status" value="1"/>
</dbReference>
<dbReference type="SUPFAM" id="SSF144232">
    <property type="entry name" value="HIT/MYND zinc finger-like"/>
    <property type="match status" value="1"/>
</dbReference>
<dbReference type="InterPro" id="IPR002999">
    <property type="entry name" value="Tudor"/>
</dbReference>
<dbReference type="InterPro" id="IPR002893">
    <property type="entry name" value="Znf_MYND"/>
</dbReference>
<dbReference type="SUPFAM" id="SSF63748">
    <property type="entry name" value="Tudor/PWWP/MBT"/>
    <property type="match status" value="3"/>
</dbReference>
<keyword evidence="1" id="KW-0479">Metal-binding</keyword>
<dbReference type="SMART" id="SM00333">
    <property type="entry name" value="TUDOR"/>
    <property type="match status" value="3"/>
</dbReference>
<dbReference type="FunFam" id="2.30.30.140:FF:000018">
    <property type="entry name" value="Serine/threonine-protein kinase 31"/>
    <property type="match status" value="2"/>
</dbReference>
<dbReference type="PROSITE" id="PS50304">
    <property type="entry name" value="TUDOR"/>
    <property type="match status" value="2"/>
</dbReference>
<dbReference type="PANTHER" id="PTHR22948:SF29">
    <property type="entry name" value="FI02030P-RELATED"/>
    <property type="match status" value="1"/>
</dbReference>
<keyword evidence="2 5" id="KW-0863">Zinc-finger</keyword>
<dbReference type="Pfam" id="PF00567">
    <property type="entry name" value="TUDOR"/>
    <property type="match status" value="3"/>
</dbReference>
<dbReference type="InterPro" id="IPR012677">
    <property type="entry name" value="Nucleotide-bd_a/b_plait_sf"/>
</dbReference>
<dbReference type="Gene3D" id="2.40.50.90">
    <property type="match status" value="1"/>
</dbReference>
<dbReference type="Pfam" id="PF01753">
    <property type="entry name" value="zf-MYND"/>
    <property type="match status" value="1"/>
</dbReference>
<feature type="domain" description="MYND-type" evidence="10">
    <location>
        <begin position="304"/>
        <end position="339"/>
    </location>
</feature>
<dbReference type="PROSITE" id="PS50865">
    <property type="entry name" value="ZF_MYND_2"/>
    <property type="match status" value="1"/>
</dbReference>
<keyword evidence="4 6" id="KW-0694">RNA-binding</keyword>
<dbReference type="GO" id="GO:0008270">
    <property type="term" value="F:zinc ion binding"/>
    <property type="evidence" value="ECO:0007669"/>
    <property type="project" value="UniProtKB-KW"/>
</dbReference>
<dbReference type="GO" id="GO:0005737">
    <property type="term" value="C:cytoplasm"/>
    <property type="evidence" value="ECO:0007669"/>
    <property type="project" value="UniProtKB-ARBA"/>
</dbReference>
<feature type="domain" description="Tudor" evidence="9">
    <location>
        <begin position="830"/>
        <end position="889"/>
    </location>
</feature>
<keyword evidence="3" id="KW-0862">Zinc</keyword>
<keyword evidence="11" id="KW-1185">Reference proteome</keyword>
<evidence type="ECO:0000313" key="11">
    <source>
        <dbReference type="Proteomes" id="UP000504606"/>
    </source>
</evidence>
<sequence length="953" mass="107186">MLRNMINNIEVSVPNDTNQNDDMLDDSFDPMRDDWENININSYEHGPGANLDVNLQCPRHRDKNNQVVYKIMVNRIPPGLTRVGLENLFLNFGTPNVLKCQEQASDKLNFALISYNTLAEAIRAIRFFDTTTLFNQMKVGFARSDEENVRIQRKRQEEERQFANMVQQRNNNYQPALRQDRSPGKTNRPLLRMLGRGFNRGRFILKATKEASDRKAGLQNCAWSNGVPDFRDSSGMLYDPKSYRYNTTNKVLQSIVVTAGGNSLRKVAMGRGFVPPENSTVDLNHDKPLFGVIGTDIQVPIQPCVACGAETPQKCSQCGAPYCSVQCQKVDFRRHRPMCTPKESIDIILEPNLQNTVRSAPLCQNNNPVEASTTINTQRFWGKPEKNVLSLLQTGTDSIFSINSTSDGKYHGTLSCGPIFEFAQNLFVDLPDEMKKSFYNSLLWPSMGMLVAVRFEDSIWRGYIINIPCLGSSTKYTVALCDYGKIVTVDISDLLSLPSSYHTLPELAVTCEVVQAVALKDNLDLHIVSSCNSGATAKIMGENKSEIGIVSLSPWLPSCGDDLIPVSIEPPCMVVVTAYHNQGTIYVRPLGKNIQEQLFTLMQKVATINVTSQPIQRPPYKGEMVACRYKKDGNFYRAIVSEAASTNEYSVFFVDFGNVDVASALDMKPISQELKNHPCMVMPVSLKGVKQGPLSEDAIQLLNRISLKEQQFRLECPNTSVEGVELYYPDNKSLNHQLNELLMPEWELQMKKGAEPHKGEVFLIDGVPVLPLLKDGQRKGTTNVVVANIIFDGRIAVCPIDSPEVEHVLQTLAFQINEFCESTDPNMCYNPRIHEVCFAKYKDGLWYRAVNYETKTQTQSCQVFFIDYGNSEDVEFKDIRRMVPDFVSIPAIMSMCSIDGTPDDVTSETVKRISELVSVNQVYQVDVLETFASGDYKIHIPEISKQLMSEFRR</sequence>
<dbReference type="CDD" id="cd00590">
    <property type="entry name" value="RRM_SF"/>
    <property type="match status" value="1"/>
</dbReference>
<accession>A0A9C6U749</accession>
<dbReference type="PANTHER" id="PTHR22948">
    <property type="entry name" value="TUDOR DOMAIN CONTAINING PROTEIN"/>
    <property type="match status" value="1"/>
</dbReference>
<dbReference type="Gene3D" id="2.30.30.140">
    <property type="match status" value="3"/>
</dbReference>
<dbReference type="PROSITE" id="PS50102">
    <property type="entry name" value="RRM"/>
    <property type="match status" value="1"/>
</dbReference>
<dbReference type="GeneID" id="113203962"/>
<dbReference type="Proteomes" id="UP000504606">
    <property type="component" value="Unplaced"/>
</dbReference>
<dbReference type="InterPro" id="IPR035979">
    <property type="entry name" value="RBD_domain_sf"/>
</dbReference>
<evidence type="ECO:0000256" key="4">
    <source>
        <dbReference type="ARBA" id="ARBA00022884"/>
    </source>
</evidence>
<feature type="domain" description="Tudor" evidence="9">
    <location>
        <begin position="618"/>
        <end position="677"/>
    </location>
</feature>